<name>A0A0F9GH54_9ZZZZ</name>
<proteinExistence type="predicted"/>
<accession>A0A0F9GH54</accession>
<sequence>MKITKQELQNAKNGSLGFFYSESHLVGIKNNIENVIKVNDDKYKVQCEHDRDPTIHSLSEMVANYGGKYLES</sequence>
<protein>
    <submittedName>
        <fullName evidence="1">Uncharacterized protein</fullName>
    </submittedName>
</protein>
<dbReference type="AlphaFoldDB" id="A0A0F9GH54"/>
<gene>
    <name evidence="1" type="ORF">LCGC14_1910260</name>
</gene>
<evidence type="ECO:0000313" key="1">
    <source>
        <dbReference type="EMBL" id="KKL89876.1"/>
    </source>
</evidence>
<organism evidence="1">
    <name type="scientific">marine sediment metagenome</name>
    <dbReference type="NCBI Taxonomy" id="412755"/>
    <lineage>
        <taxon>unclassified sequences</taxon>
        <taxon>metagenomes</taxon>
        <taxon>ecological metagenomes</taxon>
    </lineage>
</organism>
<comment type="caution">
    <text evidence="1">The sequence shown here is derived from an EMBL/GenBank/DDBJ whole genome shotgun (WGS) entry which is preliminary data.</text>
</comment>
<reference evidence="1" key="1">
    <citation type="journal article" date="2015" name="Nature">
        <title>Complex archaea that bridge the gap between prokaryotes and eukaryotes.</title>
        <authorList>
            <person name="Spang A."/>
            <person name="Saw J.H."/>
            <person name="Jorgensen S.L."/>
            <person name="Zaremba-Niedzwiedzka K."/>
            <person name="Martijn J."/>
            <person name="Lind A.E."/>
            <person name="van Eijk R."/>
            <person name="Schleper C."/>
            <person name="Guy L."/>
            <person name="Ettema T.J."/>
        </authorList>
    </citation>
    <scope>NUCLEOTIDE SEQUENCE</scope>
</reference>
<dbReference type="EMBL" id="LAZR01020164">
    <property type="protein sequence ID" value="KKL89876.1"/>
    <property type="molecule type" value="Genomic_DNA"/>
</dbReference>